<protein>
    <submittedName>
        <fullName evidence="1">Uncharacterized protein</fullName>
    </submittedName>
</protein>
<dbReference type="RefSeq" id="WP_146622489.1">
    <property type="nucleotide sequence ID" value="NZ_BJCC01000014.1"/>
</dbReference>
<dbReference type="EMBL" id="BJCC01000014">
    <property type="protein sequence ID" value="GCF94052.1"/>
    <property type="molecule type" value="Genomic_DNA"/>
</dbReference>
<evidence type="ECO:0000313" key="1">
    <source>
        <dbReference type="EMBL" id="GCF94052.1"/>
    </source>
</evidence>
<dbReference type="Proteomes" id="UP000290567">
    <property type="component" value="Unassembled WGS sequence"/>
</dbReference>
<dbReference type="AlphaFoldDB" id="A0A4P5PEJ4"/>
<keyword evidence="2" id="KW-1185">Reference proteome</keyword>
<comment type="caution">
    <text evidence="1">The sequence shown here is derived from an EMBL/GenBank/DDBJ whole genome shotgun (WGS) entry which is preliminary data.</text>
</comment>
<gene>
    <name evidence="1" type="ORF">NRIC_19430</name>
</gene>
<organism evidence="1 2">
    <name type="scientific">Enterococcus florum</name>
    <dbReference type="NCBI Taxonomy" id="2480627"/>
    <lineage>
        <taxon>Bacteria</taxon>
        <taxon>Bacillati</taxon>
        <taxon>Bacillota</taxon>
        <taxon>Bacilli</taxon>
        <taxon>Lactobacillales</taxon>
        <taxon>Enterococcaceae</taxon>
        <taxon>Enterococcus</taxon>
    </lineage>
</organism>
<name>A0A4P5PEJ4_9ENTE</name>
<evidence type="ECO:0000313" key="2">
    <source>
        <dbReference type="Proteomes" id="UP000290567"/>
    </source>
</evidence>
<sequence length="104" mass="12326">METYVKIQRDGQTNYYYANIQLQEHHLILTCTIGAFRSFRRIIDMRKVDYLGEDHYFGARRIVFSYGEEQYAVFQNGLAVIEELCHQLSLISEVQDYGKYPRCS</sequence>
<dbReference type="OrthoDB" id="2320264at2"/>
<reference evidence="2" key="1">
    <citation type="submission" date="2019-02" db="EMBL/GenBank/DDBJ databases">
        <title>Draft genome sequence of Enterococcus sp. Gos25-1.</title>
        <authorList>
            <person name="Tanaka N."/>
            <person name="Shiwa Y."/>
            <person name="Fujita N."/>
        </authorList>
    </citation>
    <scope>NUCLEOTIDE SEQUENCE [LARGE SCALE GENOMIC DNA]</scope>
    <source>
        <strain evidence="2">Gos25-1</strain>
    </source>
</reference>
<proteinExistence type="predicted"/>
<accession>A0A4P5PEJ4</accession>